<organism evidence="2 3">
    <name type="scientific">Carya illinoinensis</name>
    <name type="common">Pecan</name>
    <dbReference type="NCBI Taxonomy" id="32201"/>
    <lineage>
        <taxon>Eukaryota</taxon>
        <taxon>Viridiplantae</taxon>
        <taxon>Streptophyta</taxon>
        <taxon>Embryophyta</taxon>
        <taxon>Tracheophyta</taxon>
        <taxon>Spermatophyta</taxon>
        <taxon>Magnoliopsida</taxon>
        <taxon>eudicotyledons</taxon>
        <taxon>Gunneridae</taxon>
        <taxon>Pentapetalae</taxon>
        <taxon>rosids</taxon>
        <taxon>fabids</taxon>
        <taxon>Fagales</taxon>
        <taxon>Juglandaceae</taxon>
        <taxon>Carya</taxon>
    </lineage>
</organism>
<dbReference type="AlphaFoldDB" id="A0A922AHU5"/>
<accession>A0A922AHU5</accession>
<proteinExistence type="predicted"/>
<evidence type="ECO:0000313" key="2">
    <source>
        <dbReference type="EMBL" id="KAG6678198.1"/>
    </source>
</evidence>
<protein>
    <submittedName>
        <fullName evidence="2">Uncharacterized protein</fullName>
    </submittedName>
</protein>
<reference evidence="2" key="1">
    <citation type="submission" date="2021-01" db="EMBL/GenBank/DDBJ databases">
        <authorList>
            <person name="Lovell J.T."/>
            <person name="Bentley N."/>
            <person name="Bhattarai G."/>
            <person name="Jenkins J.W."/>
            <person name="Sreedasyam A."/>
            <person name="Alarcon Y."/>
            <person name="Bock C."/>
            <person name="Boston L."/>
            <person name="Carlson J."/>
            <person name="Cervantes K."/>
            <person name="Clermont K."/>
            <person name="Krom N."/>
            <person name="Kubenka K."/>
            <person name="Mamidi S."/>
            <person name="Mattison C."/>
            <person name="Monteros M."/>
            <person name="Pisani C."/>
            <person name="Plott C."/>
            <person name="Rajasekar S."/>
            <person name="Rhein H.S."/>
            <person name="Rohla C."/>
            <person name="Song M."/>
            <person name="Hilaire R.S."/>
            <person name="Shu S."/>
            <person name="Wells L."/>
            <person name="Wang X."/>
            <person name="Webber J."/>
            <person name="Heerema R.J."/>
            <person name="Klein P."/>
            <person name="Conner P."/>
            <person name="Grauke L."/>
            <person name="Grimwood J."/>
            <person name="Schmutz J."/>
            <person name="Randall J.J."/>
        </authorList>
    </citation>
    <scope>NUCLEOTIDE SEQUENCE</scope>
    <source>
        <tissue evidence="2">Leaf</tissue>
    </source>
</reference>
<feature type="region of interest" description="Disordered" evidence="1">
    <location>
        <begin position="73"/>
        <end position="96"/>
    </location>
</feature>
<evidence type="ECO:0000313" key="3">
    <source>
        <dbReference type="Proteomes" id="UP000811246"/>
    </source>
</evidence>
<dbReference type="EMBL" id="CM031838">
    <property type="protein sequence ID" value="KAG6678198.1"/>
    <property type="molecule type" value="Genomic_DNA"/>
</dbReference>
<name>A0A922AHU5_CARIL</name>
<gene>
    <name evidence="2" type="ORF">I3842_14G068500</name>
</gene>
<comment type="caution">
    <text evidence="2">The sequence shown here is derived from an EMBL/GenBank/DDBJ whole genome shotgun (WGS) entry which is preliminary data.</text>
</comment>
<evidence type="ECO:0000256" key="1">
    <source>
        <dbReference type="SAM" id="MobiDB-lite"/>
    </source>
</evidence>
<sequence length="151" mass="17319">MYLNSKVLSRYVKEKSCCRQIAYPLHTNADMSNKAVRFISFFELLLIVVWREANIILRLERKMKSQTCILSNLKSSPSTAPPPSIISNLPPSEAESPIDKDLARKQAYISSQLLEDLRNMSIDGCEETRRQACTKEEYISKLCKCQSRNEL</sequence>
<dbReference type="Proteomes" id="UP000811246">
    <property type="component" value="Chromosome 14"/>
</dbReference>